<dbReference type="InterPro" id="IPR011701">
    <property type="entry name" value="MFS"/>
</dbReference>
<evidence type="ECO:0000256" key="7">
    <source>
        <dbReference type="SAM" id="Phobius"/>
    </source>
</evidence>
<evidence type="ECO:0000256" key="4">
    <source>
        <dbReference type="ARBA" id="ARBA00022692"/>
    </source>
</evidence>
<gene>
    <name evidence="8" type="ORF">L2764_23770</name>
</gene>
<evidence type="ECO:0000256" key="1">
    <source>
        <dbReference type="ARBA" id="ARBA00004651"/>
    </source>
</evidence>
<dbReference type="Gene3D" id="1.20.1250.20">
    <property type="entry name" value="MFS general substrate transporter like domains"/>
    <property type="match status" value="1"/>
</dbReference>
<feature type="transmembrane region" description="Helical" evidence="7">
    <location>
        <begin position="352"/>
        <end position="370"/>
    </location>
</feature>
<sequence length="406" mass="44807">MALFQIIAHDIYNFDLYMSSVVLVSATIGQLLGSMFASFYCFVVQKLLLRLKIDTLCSLRAANMLLLLCLVFLFVGIGLYAQSVFLFSLFGFLTGICLGLFSPINAALLTNTISVENAAIANFLRRVMLNFGSSIAFVLISLLIDSPAVLFYSVALIFFCFGLLQVSRLGKKAGDSDAAKIHSKSFILPNKAIKDRNISKWLLATLITYIIFFQTISAYPVYLQNYAGVSAKQFSQYMILSTVIIFTLQFISPLLERKYSKNLLSMLSVVLVFLGIWMVTLGNMTMIIVMSVVIWSIGEIFVLGVTPLYAKVFSQGCSQKNLSYNSAYYMVCYIGKAVGPVVGSAIMANSTFGYFVTLLVLTLVACLLFMKIDLTGFCRKVDGSVANSDNIAINEARTVPQIELSR</sequence>
<dbReference type="InterPro" id="IPR036259">
    <property type="entry name" value="MFS_trans_sf"/>
</dbReference>
<comment type="caution">
    <text evidence="8">The sequence shown here is derived from an EMBL/GenBank/DDBJ whole genome shotgun (WGS) entry which is preliminary data.</text>
</comment>
<dbReference type="Proteomes" id="UP001203423">
    <property type="component" value="Unassembled WGS sequence"/>
</dbReference>
<keyword evidence="4 7" id="KW-0812">Transmembrane</keyword>
<name>A0ABT0LI96_9GAMM</name>
<feature type="transmembrane region" description="Helical" evidence="7">
    <location>
        <begin position="87"/>
        <end position="111"/>
    </location>
</feature>
<protein>
    <submittedName>
        <fullName evidence="8">MFS transporter</fullName>
    </submittedName>
</protein>
<dbReference type="EMBL" id="JAKIKS010000155">
    <property type="protein sequence ID" value="MCL1127409.1"/>
    <property type="molecule type" value="Genomic_DNA"/>
</dbReference>
<dbReference type="PANTHER" id="PTHR23517:SF2">
    <property type="entry name" value="MULTIDRUG RESISTANCE PROTEIN MDTH"/>
    <property type="match status" value="1"/>
</dbReference>
<organism evidence="8 9">
    <name type="scientific">Shewanella surugensis</name>
    <dbReference type="NCBI Taxonomy" id="212020"/>
    <lineage>
        <taxon>Bacteria</taxon>
        <taxon>Pseudomonadati</taxon>
        <taxon>Pseudomonadota</taxon>
        <taxon>Gammaproteobacteria</taxon>
        <taxon>Alteromonadales</taxon>
        <taxon>Shewanellaceae</taxon>
        <taxon>Shewanella</taxon>
    </lineage>
</organism>
<keyword evidence="6 7" id="KW-0472">Membrane</keyword>
<feature type="transmembrane region" description="Helical" evidence="7">
    <location>
        <begin position="286"/>
        <end position="306"/>
    </location>
</feature>
<comment type="subcellular location">
    <subcellularLocation>
        <location evidence="1">Cell membrane</location>
        <topology evidence="1">Multi-pass membrane protein</topology>
    </subcellularLocation>
</comment>
<feature type="transmembrane region" description="Helical" evidence="7">
    <location>
        <begin position="234"/>
        <end position="251"/>
    </location>
</feature>
<keyword evidence="2" id="KW-0813">Transport</keyword>
<proteinExistence type="predicted"/>
<feature type="transmembrane region" description="Helical" evidence="7">
    <location>
        <begin position="123"/>
        <end position="143"/>
    </location>
</feature>
<feature type="transmembrane region" description="Helical" evidence="7">
    <location>
        <begin position="263"/>
        <end position="280"/>
    </location>
</feature>
<evidence type="ECO:0000256" key="2">
    <source>
        <dbReference type="ARBA" id="ARBA00022448"/>
    </source>
</evidence>
<keyword evidence="3" id="KW-1003">Cell membrane</keyword>
<evidence type="ECO:0000256" key="3">
    <source>
        <dbReference type="ARBA" id="ARBA00022475"/>
    </source>
</evidence>
<evidence type="ECO:0000256" key="5">
    <source>
        <dbReference type="ARBA" id="ARBA00022989"/>
    </source>
</evidence>
<evidence type="ECO:0000313" key="8">
    <source>
        <dbReference type="EMBL" id="MCL1127409.1"/>
    </source>
</evidence>
<evidence type="ECO:0000256" key="6">
    <source>
        <dbReference type="ARBA" id="ARBA00023136"/>
    </source>
</evidence>
<feature type="transmembrane region" description="Helical" evidence="7">
    <location>
        <begin position="327"/>
        <end position="346"/>
    </location>
</feature>
<evidence type="ECO:0000313" key="9">
    <source>
        <dbReference type="Proteomes" id="UP001203423"/>
    </source>
</evidence>
<reference evidence="8 9" key="1">
    <citation type="submission" date="2022-01" db="EMBL/GenBank/DDBJ databases">
        <title>Whole genome-based taxonomy of the Shewanellaceae.</title>
        <authorList>
            <person name="Martin-Rodriguez A.J."/>
        </authorList>
    </citation>
    <scope>NUCLEOTIDE SEQUENCE [LARGE SCALE GENOMIC DNA]</scope>
    <source>
        <strain evidence="8 9">DSM 17177</strain>
    </source>
</reference>
<dbReference type="SUPFAM" id="SSF103473">
    <property type="entry name" value="MFS general substrate transporter"/>
    <property type="match status" value="1"/>
</dbReference>
<dbReference type="InterPro" id="IPR050171">
    <property type="entry name" value="MFS_Transporters"/>
</dbReference>
<feature type="transmembrane region" description="Helical" evidence="7">
    <location>
        <begin position="201"/>
        <end position="222"/>
    </location>
</feature>
<dbReference type="PANTHER" id="PTHR23517">
    <property type="entry name" value="RESISTANCE PROTEIN MDTM, PUTATIVE-RELATED-RELATED"/>
    <property type="match status" value="1"/>
</dbReference>
<feature type="transmembrane region" description="Helical" evidence="7">
    <location>
        <begin position="64"/>
        <end position="81"/>
    </location>
</feature>
<accession>A0ABT0LI96</accession>
<keyword evidence="9" id="KW-1185">Reference proteome</keyword>
<feature type="transmembrane region" description="Helical" evidence="7">
    <location>
        <begin position="149"/>
        <end position="166"/>
    </location>
</feature>
<keyword evidence="5 7" id="KW-1133">Transmembrane helix</keyword>
<dbReference type="Pfam" id="PF07690">
    <property type="entry name" value="MFS_1"/>
    <property type="match status" value="1"/>
</dbReference>
<feature type="transmembrane region" description="Helical" evidence="7">
    <location>
        <begin position="20"/>
        <end position="43"/>
    </location>
</feature>